<keyword evidence="2 9" id="KW-0813">Transport</keyword>
<evidence type="ECO:0000256" key="8">
    <source>
        <dbReference type="ARBA" id="ARBA00038436"/>
    </source>
</evidence>
<dbReference type="AlphaFoldDB" id="A0A839SVE4"/>
<gene>
    <name evidence="11" type="ORF">FHR98_001713</name>
</gene>
<dbReference type="EMBL" id="JACHXA010000004">
    <property type="protein sequence ID" value="MBB3065426.1"/>
    <property type="molecule type" value="Genomic_DNA"/>
</dbReference>
<dbReference type="GO" id="GO:0022857">
    <property type="term" value="F:transmembrane transporter activity"/>
    <property type="evidence" value="ECO:0007669"/>
    <property type="project" value="UniProtKB-UniRule"/>
</dbReference>
<accession>A0A839SVE4</accession>
<dbReference type="GO" id="GO:0005886">
    <property type="term" value="C:plasma membrane"/>
    <property type="evidence" value="ECO:0007669"/>
    <property type="project" value="UniProtKB-SubCell"/>
</dbReference>
<comment type="caution">
    <text evidence="11">The sequence shown here is derived from an EMBL/GenBank/DDBJ whole genome shotgun (WGS) entry which is preliminary data.</text>
</comment>
<comment type="similarity">
    <text evidence="8 9">Belongs to the TRAP transporter small permease family.</text>
</comment>
<feature type="domain" description="Tripartite ATP-independent periplasmic transporters DctQ component" evidence="10">
    <location>
        <begin position="26"/>
        <end position="162"/>
    </location>
</feature>
<dbReference type="PANTHER" id="PTHR35011:SF4">
    <property type="entry name" value="SLL1102 PROTEIN"/>
    <property type="match status" value="1"/>
</dbReference>
<evidence type="ECO:0000256" key="4">
    <source>
        <dbReference type="ARBA" id="ARBA00022519"/>
    </source>
</evidence>
<organism evidence="11 12">
    <name type="scientific">Limibacillus halophilus</name>
    <dbReference type="NCBI Taxonomy" id="1579333"/>
    <lineage>
        <taxon>Bacteria</taxon>
        <taxon>Pseudomonadati</taxon>
        <taxon>Pseudomonadota</taxon>
        <taxon>Alphaproteobacteria</taxon>
        <taxon>Rhodospirillales</taxon>
        <taxon>Rhodovibrionaceae</taxon>
        <taxon>Limibacillus</taxon>
    </lineage>
</organism>
<evidence type="ECO:0000259" key="10">
    <source>
        <dbReference type="Pfam" id="PF04290"/>
    </source>
</evidence>
<reference evidence="11 12" key="1">
    <citation type="submission" date="2020-08" db="EMBL/GenBank/DDBJ databases">
        <title>Genomic Encyclopedia of Type Strains, Phase III (KMG-III): the genomes of soil and plant-associated and newly described type strains.</title>
        <authorList>
            <person name="Whitman W."/>
        </authorList>
    </citation>
    <scope>NUCLEOTIDE SEQUENCE [LARGE SCALE GENOMIC DNA]</scope>
    <source>
        <strain evidence="11 12">CECT 8803</strain>
    </source>
</reference>
<keyword evidence="7 9" id="KW-0472">Membrane</keyword>
<evidence type="ECO:0000256" key="9">
    <source>
        <dbReference type="RuleBase" id="RU369079"/>
    </source>
</evidence>
<dbReference type="InterPro" id="IPR007387">
    <property type="entry name" value="TRAP_DctQ"/>
</dbReference>
<evidence type="ECO:0000256" key="6">
    <source>
        <dbReference type="ARBA" id="ARBA00022989"/>
    </source>
</evidence>
<evidence type="ECO:0000313" key="11">
    <source>
        <dbReference type="EMBL" id="MBB3065426.1"/>
    </source>
</evidence>
<keyword evidence="6 9" id="KW-1133">Transmembrane helix</keyword>
<evidence type="ECO:0000256" key="2">
    <source>
        <dbReference type="ARBA" id="ARBA00022448"/>
    </source>
</evidence>
<keyword evidence="5 9" id="KW-0812">Transmembrane</keyword>
<evidence type="ECO:0000256" key="3">
    <source>
        <dbReference type="ARBA" id="ARBA00022475"/>
    </source>
</evidence>
<proteinExistence type="inferred from homology"/>
<keyword evidence="3" id="KW-1003">Cell membrane</keyword>
<dbReference type="Proteomes" id="UP000581135">
    <property type="component" value="Unassembled WGS sequence"/>
</dbReference>
<evidence type="ECO:0000313" key="12">
    <source>
        <dbReference type="Proteomes" id="UP000581135"/>
    </source>
</evidence>
<protein>
    <recommendedName>
        <fullName evidence="9">TRAP transporter small permease protein</fullName>
    </recommendedName>
</protein>
<comment type="caution">
    <text evidence="9">Lacks conserved residue(s) required for the propagation of feature annotation.</text>
</comment>
<feature type="transmembrane region" description="Helical" evidence="9">
    <location>
        <begin position="44"/>
        <end position="67"/>
    </location>
</feature>
<evidence type="ECO:0000256" key="1">
    <source>
        <dbReference type="ARBA" id="ARBA00004429"/>
    </source>
</evidence>
<dbReference type="Pfam" id="PF04290">
    <property type="entry name" value="DctQ"/>
    <property type="match status" value="1"/>
</dbReference>
<keyword evidence="12" id="KW-1185">Reference proteome</keyword>
<comment type="subunit">
    <text evidence="9">The complex comprises the extracytoplasmic solute receptor protein and the two transmembrane proteins.</text>
</comment>
<feature type="transmembrane region" description="Helical" evidence="9">
    <location>
        <begin position="12"/>
        <end position="32"/>
    </location>
</feature>
<evidence type="ECO:0000256" key="7">
    <source>
        <dbReference type="ARBA" id="ARBA00023136"/>
    </source>
</evidence>
<dbReference type="PANTHER" id="PTHR35011">
    <property type="entry name" value="2,3-DIKETO-L-GULONATE TRAP TRANSPORTER SMALL PERMEASE PROTEIN YIAM"/>
    <property type="match status" value="1"/>
</dbReference>
<feature type="transmembrane region" description="Helical" evidence="9">
    <location>
        <begin position="88"/>
        <end position="113"/>
    </location>
</feature>
<name>A0A839SVE4_9PROT</name>
<dbReference type="RefSeq" id="WP_183416257.1">
    <property type="nucleotide sequence ID" value="NZ_JACHXA010000004.1"/>
</dbReference>
<sequence length="213" mass="23482">MRDFLFSIDKFSAWTGKAFAWCVLVMTLGVSYEIIVRKLFRAPTAWAFDLSYIMYGALFLMAGAYTLSRNGHVRGDVIFRLLKPRVQAIIEITLYFVLFFPGIIAMIIVGAQYAAQSWGFNMGTGEVSINSPAGVPIAQFKSIIPIAAVLLFMQGIAEVLRCIICIKDGAWPDRLHDVEEMETMLLHQHEDVVLVSTGGPEITGDAASGGKPQ</sequence>
<comment type="subcellular location">
    <subcellularLocation>
        <location evidence="1 9">Cell inner membrane</location>
        <topology evidence="1 9">Multi-pass membrane protein</topology>
    </subcellularLocation>
</comment>
<dbReference type="InterPro" id="IPR055348">
    <property type="entry name" value="DctQ"/>
</dbReference>
<comment type="function">
    <text evidence="9">Part of the tripartite ATP-independent periplasmic (TRAP) transport system.</text>
</comment>
<evidence type="ECO:0000256" key="5">
    <source>
        <dbReference type="ARBA" id="ARBA00022692"/>
    </source>
</evidence>
<keyword evidence="4 9" id="KW-0997">Cell inner membrane</keyword>